<proteinExistence type="inferred from homology"/>
<evidence type="ECO:0000256" key="3">
    <source>
        <dbReference type="ARBA" id="ARBA00022552"/>
    </source>
</evidence>
<evidence type="ECO:0000313" key="7">
    <source>
        <dbReference type="EMBL" id="KAK6467613.1"/>
    </source>
</evidence>
<comment type="similarity">
    <text evidence="1">Belongs to the NOP10 family.</text>
</comment>
<keyword evidence="4 7" id="KW-0687">Ribonucleoprotein</keyword>
<dbReference type="Proteomes" id="UP001369086">
    <property type="component" value="Unassembled WGS sequence"/>
</dbReference>
<dbReference type="EMBL" id="JAHFZB010000048">
    <property type="protein sequence ID" value="KAK6467613.1"/>
    <property type="molecule type" value="Genomic_DNA"/>
</dbReference>
<feature type="region of interest" description="Disordered" evidence="6">
    <location>
        <begin position="19"/>
        <end position="42"/>
    </location>
</feature>
<dbReference type="InterPro" id="IPR007264">
    <property type="entry name" value="H/ACA_rnp_Nop10"/>
</dbReference>
<dbReference type="PANTHER" id="PTHR13305:SF0">
    <property type="entry name" value="H_ACA RIBONUCLEOPROTEIN COMPLEX SUBUNIT 3"/>
    <property type="match status" value="1"/>
</dbReference>
<gene>
    <name evidence="7" type="ORF">HHUSO_G34602</name>
</gene>
<accession>A0ABR0Y584</accession>
<dbReference type="PANTHER" id="PTHR13305">
    <property type="entry name" value="RIBOSOME BIOGENESIS PROTEIN NOP10"/>
    <property type="match status" value="1"/>
</dbReference>
<protein>
    <recommendedName>
        <fullName evidence="5">Nucleolar protein 10</fullName>
    </recommendedName>
</protein>
<evidence type="ECO:0000256" key="6">
    <source>
        <dbReference type="SAM" id="MobiDB-lite"/>
    </source>
</evidence>
<dbReference type="Pfam" id="PF04135">
    <property type="entry name" value="Nop10p"/>
    <property type="match status" value="1"/>
</dbReference>
<evidence type="ECO:0000256" key="5">
    <source>
        <dbReference type="ARBA" id="ARBA00030185"/>
    </source>
</evidence>
<keyword evidence="3" id="KW-0698">rRNA processing</keyword>
<keyword evidence="8" id="KW-1185">Reference proteome</keyword>
<reference evidence="7 8" key="1">
    <citation type="submission" date="2021-05" db="EMBL/GenBank/DDBJ databases">
        <authorList>
            <person name="Zahm M."/>
            <person name="Klopp C."/>
            <person name="Cabau C."/>
            <person name="Kuhl H."/>
            <person name="Suciu R."/>
            <person name="Ciorpac M."/>
            <person name="Holostenco D."/>
            <person name="Gessner J."/>
            <person name="Wuertz S."/>
            <person name="Hohne C."/>
            <person name="Stock M."/>
            <person name="Gislard M."/>
            <person name="Lluch J."/>
            <person name="Milhes M."/>
            <person name="Lampietro C."/>
            <person name="Lopez Roques C."/>
            <person name="Donnadieu C."/>
            <person name="Du K."/>
            <person name="Schartl M."/>
            <person name="Guiguen Y."/>
        </authorList>
    </citation>
    <scope>NUCLEOTIDE SEQUENCE [LARGE SCALE GENOMIC DNA]</scope>
    <source>
        <strain evidence="7">Hh-F2</strain>
        <tissue evidence="7">Blood</tissue>
    </source>
</reference>
<evidence type="ECO:0000256" key="4">
    <source>
        <dbReference type="ARBA" id="ARBA00023274"/>
    </source>
</evidence>
<evidence type="ECO:0000313" key="8">
    <source>
        <dbReference type="Proteomes" id="UP001369086"/>
    </source>
</evidence>
<dbReference type="SUPFAM" id="SSF144210">
    <property type="entry name" value="Nop10-like SnoRNP"/>
    <property type="match status" value="1"/>
</dbReference>
<evidence type="ECO:0000256" key="2">
    <source>
        <dbReference type="ARBA" id="ARBA00022517"/>
    </source>
</evidence>
<keyword evidence="2" id="KW-0690">Ribosome biogenesis</keyword>
<evidence type="ECO:0000256" key="1">
    <source>
        <dbReference type="ARBA" id="ARBA00009462"/>
    </source>
</evidence>
<comment type="caution">
    <text evidence="7">The sequence shown here is derived from an EMBL/GenBank/DDBJ whole genome shotgun (WGS) entry which is preliminary data.</text>
</comment>
<dbReference type="Gene3D" id="2.20.28.40">
    <property type="entry name" value="H/ACA ribonucleoprotein complex, subunit Nop10"/>
    <property type="match status" value="1"/>
</dbReference>
<organism evidence="7 8">
    <name type="scientific">Huso huso</name>
    <name type="common">Beluga</name>
    <name type="synonym">Acipenser huso</name>
    <dbReference type="NCBI Taxonomy" id="61971"/>
    <lineage>
        <taxon>Eukaryota</taxon>
        <taxon>Metazoa</taxon>
        <taxon>Chordata</taxon>
        <taxon>Craniata</taxon>
        <taxon>Vertebrata</taxon>
        <taxon>Euteleostomi</taxon>
        <taxon>Actinopterygii</taxon>
        <taxon>Chondrostei</taxon>
        <taxon>Acipenseriformes</taxon>
        <taxon>Acipenseridae</taxon>
        <taxon>Huso</taxon>
    </lineage>
</organism>
<name>A0ABR0Y584_HUSHU</name>
<dbReference type="GO" id="GO:1990904">
    <property type="term" value="C:ribonucleoprotein complex"/>
    <property type="evidence" value="ECO:0007669"/>
    <property type="project" value="UniProtKB-KW"/>
</dbReference>
<dbReference type="InterPro" id="IPR036756">
    <property type="entry name" value="H/ACA_rnp_Nop10_sf"/>
</dbReference>
<sequence>MFLQFYLNENGERVYTLQKVSPDGKPTSSAHPARFSPDDQYSRHRVTLKKRFGVLMTQKPRPVL</sequence>